<keyword evidence="14" id="KW-1185">Reference proteome</keyword>
<evidence type="ECO:0000256" key="7">
    <source>
        <dbReference type="ARBA" id="ARBA00023224"/>
    </source>
</evidence>
<accession>A0A0C1U1D4</accession>
<dbReference type="Gene3D" id="1.10.287.950">
    <property type="entry name" value="Methyl-accepting chemotaxis protein"/>
    <property type="match status" value="1"/>
</dbReference>
<evidence type="ECO:0000256" key="3">
    <source>
        <dbReference type="ARBA" id="ARBA00022500"/>
    </source>
</evidence>
<dbReference type="PROSITE" id="PS50111">
    <property type="entry name" value="CHEMOTAXIS_TRANSDUC_2"/>
    <property type="match status" value="1"/>
</dbReference>
<keyword evidence="2" id="KW-1003">Cell membrane</keyword>
<feature type="domain" description="Methyl-accepting transducer" evidence="11">
    <location>
        <begin position="404"/>
        <end position="668"/>
    </location>
</feature>
<evidence type="ECO:0000256" key="2">
    <source>
        <dbReference type="ARBA" id="ARBA00022475"/>
    </source>
</evidence>
<dbReference type="PROSITE" id="PS50885">
    <property type="entry name" value="HAMP"/>
    <property type="match status" value="1"/>
</dbReference>
<keyword evidence="3" id="KW-0145">Chemotaxis</keyword>
<dbReference type="GO" id="GO:0006935">
    <property type="term" value="P:chemotaxis"/>
    <property type="evidence" value="ECO:0007669"/>
    <property type="project" value="UniProtKB-KW"/>
</dbReference>
<evidence type="ECO:0000259" key="12">
    <source>
        <dbReference type="PROSITE" id="PS50885"/>
    </source>
</evidence>
<dbReference type="Pfam" id="PF02743">
    <property type="entry name" value="dCache_1"/>
    <property type="match status" value="1"/>
</dbReference>
<sequence>MSKLKKIKNINKIKVNFNVIRFNFKSMGSKLIASFAILSFISCSTLALISMNISKKALNSMANYTLPETAKLFSSMIDEKLSIKKEVLKNLAIDEQISDPKISIKEKVKLLQPNGELNKFMRIGIADISGQLNFSDSKADISRRTYFKEALRGEATVGAPMESINSEDKGTIVVPYCAPIKAKGTEEIIGVIVGITDASIFSKEISEIKIGETGSAFMVDNIGTVIAHENEEYVTKYNPISESKKDTKLAEFGKCIERMIKGESNSENFKVGNDKYFIAYSPVGDTGWATAIQIAEEEVLREVKTIRDMIAIVSVICVGLSITLILIQVRNMSKTMKYSVQHLDTIASGDMTVHVPDVLIKRNDEFGAMGQAMEKMQCSVGTIIKSIKEKSTQIDAYSENLASLSEEMSSSSDTVAISVQDVSRGAEDQSSDIAEIVDKLDEFNIQIEESIVGLKEIEAGTGEIQILSKNSNKQMESVVTSSNNVKTSFNELVNKVSLVESNVDKINEITTVINGIAEKTNLLALNAAIEAARAGEVGRGFAVVADEIRKLAEQSKVSSANITELLNIIFNETNIMVNTTSVVQNELVAQRDTIETAIESFDKITKAVEEIKPKINRSMEIGEEIVSDKEVILSKIQNASSVSQEVSASSEEIAAITQEMNASSEEVASAAQELTFMTKDMKKEADKFVVE</sequence>
<keyword evidence="4 10" id="KW-0812">Transmembrane</keyword>
<dbReference type="PANTHER" id="PTHR32089">
    <property type="entry name" value="METHYL-ACCEPTING CHEMOTAXIS PROTEIN MCPB"/>
    <property type="match status" value="1"/>
</dbReference>
<keyword evidence="7 9" id="KW-0807">Transducer</keyword>
<evidence type="ECO:0000256" key="10">
    <source>
        <dbReference type="SAM" id="Phobius"/>
    </source>
</evidence>
<evidence type="ECO:0000256" key="5">
    <source>
        <dbReference type="ARBA" id="ARBA00022989"/>
    </source>
</evidence>
<dbReference type="Gene3D" id="3.30.450.20">
    <property type="entry name" value="PAS domain"/>
    <property type="match status" value="1"/>
</dbReference>
<organism evidence="13 14">
    <name type="scientific">Clostridium argentinense CDC 2741</name>
    <dbReference type="NCBI Taxonomy" id="1418104"/>
    <lineage>
        <taxon>Bacteria</taxon>
        <taxon>Bacillati</taxon>
        <taxon>Bacillota</taxon>
        <taxon>Clostridia</taxon>
        <taxon>Eubacteriales</taxon>
        <taxon>Clostridiaceae</taxon>
        <taxon>Clostridium</taxon>
    </lineage>
</organism>
<dbReference type="EMBL" id="AYSO01000016">
    <property type="protein sequence ID" value="KIE46734.1"/>
    <property type="molecule type" value="Genomic_DNA"/>
</dbReference>
<dbReference type="STRING" id="29341.RSJ17_19730"/>
<feature type="domain" description="HAMP" evidence="12">
    <location>
        <begin position="330"/>
        <end position="385"/>
    </location>
</feature>
<dbReference type="InterPro" id="IPR004089">
    <property type="entry name" value="MCPsignal_dom"/>
</dbReference>
<keyword evidence="5 10" id="KW-1133">Transmembrane helix</keyword>
<comment type="subcellular location">
    <subcellularLocation>
        <location evidence="1">Cell membrane</location>
        <topology evidence="1">Multi-pass membrane protein</topology>
    </subcellularLocation>
</comment>
<comment type="caution">
    <text evidence="13">The sequence shown here is derived from an EMBL/GenBank/DDBJ whole genome shotgun (WGS) entry which is preliminary data.</text>
</comment>
<comment type="similarity">
    <text evidence="8">Belongs to the methyl-accepting chemotaxis (MCP) protein family.</text>
</comment>
<dbReference type="AlphaFoldDB" id="A0A0C1U1D4"/>
<keyword evidence="6 10" id="KW-0472">Membrane</keyword>
<dbReference type="OrthoDB" id="597657at2"/>
<evidence type="ECO:0000256" key="9">
    <source>
        <dbReference type="PROSITE-ProRule" id="PRU00284"/>
    </source>
</evidence>
<evidence type="ECO:0000256" key="1">
    <source>
        <dbReference type="ARBA" id="ARBA00004651"/>
    </source>
</evidence>
<feature type="transmembrane region" description="Helical" evidence="10">
    <location>
        <begin position="309"/>
        <end position="327"/>
    </location>
</feature>
<dbReference type="GO" id="GO:0005886">
    <property type="term" value="C:plasma membrane"/>
    <property type="evidence" value="ECO:0007669"/>
    <property type="project" value="UniProtKB-SubCell"/>
</dbReference>
<evidence type="ECO:0000313" key="13">
    <source>
        <dbReference type="EMBL" id="KIE46734.1"/>
    </source>
</evidence>
<evidence type="ECO:0000313" key="14">
    <source>
        <dbReference type="Proteomes" id="UP000031366"/>
    </source>
</evidence>
<dbReference type="InterPro" id="IPR003660">
    <property type="entry name" value="HAMP_dom"/>
</dbReference>
<protein>
    <submittedName>
        <fullName evidence="13">Methyl-accepting chemotaxis (MCP) signaling domain protein</fullName>
    </submittedName>
</protein>
<dbReference type="SMART" id="SM00283">
    <property type="entry name" value="MA"/>
    <property type="match status" value="1"/>
</dbReference>
<dbReference type="RefSeq" id="WP_052268083.1">
    <property type="nucleotide sequence ID" value="NZ_AYSO01000016.1"/>
</dbReference>
<evidence type="ECO:0000256" key="8">
    <source>
        <dbReference type="ARBA" id="ARBA00029447"/>
    </source>
</evidence>
<dbReference type="CDD" id="cd12912">
    <property type="entry name" value="PDC2_MCP_like"/>
    <property type="match status" value="1"/>
</dbReference>
<reference evidence="13 14" key="1">
    <citation type="journal article" date="2015" name="Infect. Genet. Evol.">
        <title>Genomic sequences of six botulinum neurotoxin-producing strains representing three clostridial species illustrate the mobility and diversity of botulinum neurotoxin genes.</title>
        <authorList>
            <person name="Smith T.J."/>
            <person name="Hill K.K."/>
            <person name="Xie G."/>
            <person name="Foley B.T."/>
            <person name="Williamson C.H."/>
            <person name="Foster J.T."/>
            <person name="Johnson S.L."/>
            <person name="Chertkov O."/>
            <person name="Teshima H."/>
            <person name="Gibbons H.S."/>
            <person name="Johnsky L.A."/>
            <person name="Karavis M.A."/>
            <person name="Smith L.A."/>
        </authorList>
    </citation>
    <scope>NUCLEOTIDE SEQUENCE [LARGE SCALE GENOMIC DNA]</scope>
    <source>
        <strain evidence="13 14">CDC 2741</strain>
    </source>
</reference>
<dbReference type="SUPFAM" id="SSF58104">
    <property type="entry name" value="Methyl-accepting chemotaxis protein (MCP) signaling domain"/>
    <property type="match status" value="1"/>
</dbReference>
<evidence type="ECO:0000259" key="11">
    <source>
        <dbReference type="PROSITE" id="PS50111"/>
    </source>
</evidence>
<dbReference type="InterPro" id="IPR033479">
    <property type="entry name" value="dCache_1"/>
</dbReference>
<evidence type="ECO:0000256" key="6">
    <source>
        <dbReference type="ARBA" id="ARBA00023136"/>
    </source>
</evidence>
<evidence type="ECO:0000256" key="4">
    <source>
        <dbReference type="ARBA" id="ARBA00022692"/>
    </source>
</evidence>
<proteinExistence type="inferred from homology"/>
<gene>
    <name evidence="13" type="ORF">U732_3242</name>
</gene>
<dbReference type="GO" id="GO:0007165">
    <property type="term" value="P:signal transduction"/>
    <property type="evidence" value="ECO:0007669"/>
    <property type="project" value="UniProtKB-KW"/>
</dbReference>
<name>A0A0C1U1D4_9CLOT</name>
<dbReference type="PANTHER" id="PTHR32089:SF112">
    <property type="entry name" value="LYSOZYME-LIKE PROTEIN-RELATED"/>
    <property type="match status" value="1"/>
</dbReference>
<dbReference type="Proteomes" id="UP000031366">
    <property type="component" value="Unassembled WGS sequence"/>
</dbReference>
<dbReference type="CDD" id="cd06225">
    <property type="entry name" value="HAMP"/>
    <property type="match status" value="1"/>
</dbReference>
<dbReference type="Pfam" id="PF00015">
    <property type="entry name" value="MCPsignal"/>
    <property type="match status" value="1"/>
</dbReference>